<organism evidence="9 10">
    <name type="scientific">Trichobilharzia regenti</name>
    <name type="common">Nasal bird schistosome</name>
    <dbReference type="NCBI Taxonomy" id="157069"/>
    <lineage>
        <taxon>Eukaryota</taxon>
        <taxon>Metazoa</taxon>
        <taxon>Spiralia</taxon>
        <taxon>Lophotrochozoa</taxon>
        <taxon>Platyhelminthes</taxon>
        <taxon>Trematoda</taxon>
        <taxon>Digenea</taxon>
        <taxon>Strigeidida</taxon>
        <taxon>Schistosomatoidea</taxon>
        <taxon>Schistosomatidae</taxon>
        <taxon>Trichobilharzia</taxon>
    </lineage>
</organism>
<comment type="subcellular location">
    <subcellularLocation>
        <location evidence="1">Nucleus</location>
    </subcellularLocation>
</comment>
<evidence type="ECO:0000313" key="10">
    <source>
        <dbReference type="WBParaSite" id="TREG1_122140.1"/>
    </source>
</evidence>
<keyword evidence="5" id="KW-0539">Nucleus</keyword>
<dbReference type="GO" id="GO:0007094">
    <property type="term" value="P:mitotic spindle assembly checkpoint signaling"/>
    <property type="evidence" value="ECO:0007669"/>
    <property type="project" value="InterPro"/>
</dbReference>
<feature type="coiled-coil region" evidence="7">
    <location>
        <begin position="229"/>
        <end position="276"/>
    </location>
</feature>
<evidence type="ECO:0000313" key="9">
    <source>
        <dbReference type="Proteomes" id="UP000050795"/>
    </source>
</evidence>
<dbReference type="Gene3D" id="3.30.457.60">
    <property type="match status" value="1"/>
</dbReference>
<reference evidence="10" key="2">
    <citation type="submission" date="2023-11" db="UniProtKB">
        <authorList>
            <consortium name="WormBaseParasite"/>
        </authorList>
    </citation>
    <scope>IDENTIFICATION</scope>
</reference>
<evidence type="ECO:0000256" key="1">
    <source>
        <dbReference type="ARBA" id="ARBA00004123"/>
    </source>
</evidence>
<dbReference type="Pfam" id="PF05557">
    <property type="entry name" value="MAD"/>
    <property type="match status" value="1"/>
</dbReference>
<evidence type="ECO:0000256" key="4">
    <source>
        <dbReference type="ARBA" id="ARBA00022776"/>
    </source>
</evidence>
<dbReference type="GO" id="GO:0051301">
    <property type="term" value="P:cell division"/>
    <property type="evidence" value="ECO:0007669"/>
    <property type="project" value="UniProtKB-KW"/>
</dbReference>
<proteinExistence type="inferred from homology"/>
<protein>
    <recommendedName>
        <fullName evidence="11">Spindle assembly checkpoint component MAD1</fullName>
    </recommendedName>
</protein>
<keyword evidence="7" id="KW-0175">Coiled coil</keyword>
<feature type="coiled-coil region" evidence="7">
    <location>
        <begin position="119"/>
        <end position="205"/>
    </location>
</feature>
<accession>A0AA85J1B5</accession>
<dbReference type="PANTHER" id="PTHR23168">
    <property type="entry name" value="MITOTIC SPINDLE ASSEMBLY CHECKPOINT PROTEIN MAD1 MITOTIC ARREST DEFICIENT-LIKE PROTEIN 1"/>
    <property type="match status" value="1"/>
</dbReference>
<evidence type="ECO:0000256" key="7">
    <source>
        <dbReference type="SAM" id="Coils"/>
    </source>
</evidence>
<evidence type="ECO:0008006" key="11">
    <source>
        <dbReference type="Google" id="ProtNLM"/>
    </source>
</evidence>
<keyword evidence="6" id="KW-0131">Cell cycle</keyword>
<dbReference type="WBParaSite" id="TREG1_122140.1">
    <property type="protein sequence ID" value="TREG1_122140.1"/>
    <property type="gene ID" value="TREG1_122140"/>
</dbReference>
<keyword evidence="9" id="KW-1185">Reference proteome</keyword>
<evidence type="ECO:0000256" key="2">
    <source>
        <dbReference type="ARBA" id="ARBA00008029"/>
    </source>
</evidence>
<dbReference type="AlphaFoldDB" id="A0AA85J1B5"/>
<evidence type="ECO:0000256" key="5">
    <source>
        <dbReference type="ARBA" id="ARBA00023242"/>
    </source>
</evidence>
<dbReference type="Gene3D" id="6.10.250.90">
    <property type="match status" value="1"/>
</dbReference>
<dbReference type="GO" id="GO:0005635">
    <property type="term" value="C:nuclear envelope"/>
    <property type="evidence" value="ECO:0007669"/>
    <property type="project" value="TreeGrafter"/>
</dbReference>
<feature type="compositionally biased region" description="Low complexity" evidence="8">
    <location>
        <begin position="451"/>
        <end position="460"/>
    </location>
</feature>
<reference evidence="9" key="1">
    <citation type="submission" date="2022-06" db="EMBL/GenBank/DDBJ databases">
        <authorList>
            <person name="Berger JAMES D."/>
            <person name="Berger JAMES D."/>
        </authorList>
    </citation>
    <scope>NUCLEOTIDE SEQUENCE [LARGE SCALE GENOMIC DNA]</scope>
</reference>
<feature type="region of interest" description="Disordered" evidence="8">
    <location>
        <begin position="441"/>
        <end position="463"/>
    </location>
</feature>
<dbReference type="InterPro" id="IPR008672">
    <property type="entry name" value="Mad1"/>
</dbReference>
<dbReference type="SUPFAM" id="SSF75704">
    <property type="entry name" value="Mitotic arrest deficient-like 1, Mad1"/>
    <property type="match status" value="1"/>
</dbReference>
<dbReference type="GO" id="GO:0072686">
    <property type="term" value="C:mitotic spindle"/>
    <property type="evidence" value="ECO:0007669"/>
    <property type="project" value="TreeGrafter"/>
</dbReference>
<dbReference type="GO" id="GO:0000776">
    <property type="term" value="C:kinetochore"/>
    <property type="evidence" value="ECO:0007669"/>
    <property type="project" value="TreeGrafter"/>
</dbReference>
<evidence type="ECO:0000256" key="8">
    <source>
        <dbReference type="SAM" id="MobiDB-lite"/>
    </source>
</evidence>
<feature type="coiled-coil region" evidence="7">
    <location>
        <begin position="48"/>
        <end position="82"/>
    </location>
</feature>
<evidence type="ECO:0000256" key="6">
    <source>
        <dbReference type="ARBA" id="ARBA00023306"/>
    </source>
</evidence>
<keyword evidence="3" id="KW-0132">Cell division</keyword>
<evidence type="ECO:0000256" key="3">
    <source>
        <dbReference type="ARBA" id="ARBA00022618"/>
    </source>
</evidence>
<feature type="coiled-coil region" evidence="7">
    <location>
        <begin position="312"/>
        <end position="353"/>
    </location>
</feature>
<dbReference type="PANTHER" id="PTHR23168:SF0">
    <property type="entry name" value="MITOTIC SPINDLE ASSEMBLY CHECKPOINT PROTEIN MAD1"/>
    <property type="match status" value="1"/>
</dbReference>
<dbReference type="Proteomes" id="UP000050795">
    <property type="component" value="Unassembled WGS sequence"/>
</dbReference>
<feature type="coiled-coil region" evidence="7">
    <location>
        <begin position="463"/>
        <end position="567"/>
    </location>
</feature>
<comment type="similarity">
    <text evidence="2">Belongs to the MAD1 family.</text>
</comment>
<sequence>MDDEMSVCRYDPCDTHISQTIDGSDLVSELSIVRAQKSSSEFALSSAKIKYESKMKHLKTEKEIIESEKNSLLSEHNSLKRKYQLLEFERSYDQSKFSSLRRTLDDRMNSVLQSSNGVESSLTSEAERLRDEVLKYEKQITELHSTHANLQVRVKELEALLDLRSQRLKELEMYVEEKSAELKELAELKSTVFKLTSEKTVLEERLAVESNRTKMPEGYDRFVRGAGYVAKLEMEHDRVKTAFKTLSQERAKWLITEEENSELRNQIELLKKWRERALIAENSLLEKETLMNTLVSKTNSPGSIDSSSSLKLRKLERENEILLAEQGELSAKNKELLKTIEEKQSSEADLQSQLQSMSYQIQEFKQIQTRSNQIVQRVVKEYNLCQNLLQSYSQHESDTFNIPSEYLKSMSNLKQLFEDFNRSYKDCTNCLNDLSKLTEKGKNGKSNYGDSVSNVSSSVHSIHEDDRDLVGKLRQQISELEEKIEKLQTTNAELLDKLDVYHMQGVCDTRTTRILTYKHNPAAIFKQNLSKELSELRLLTERQRQRIQVLEERIVHLTQNRDQQKGDTDLTMDLDVTNVVESRLRSNPDPLTELAETKEQLRVERLRGDRLMELFDKAKAKYRASCRDLLGYRINIQSCGDCQVCPVFSVSEEDNLYFKKVDGQYELVENRFSKSLPEDIHQFLKVNHSIPGFLASVTLHFLRENTLLM</sequence>
<keyword evidence="4" id="KW-0498">Mitosis</keyword>
<dbReference type="GO" id="GO:0051315">
    <property type="term" value="P:attachment of mitotic spindle microtubules to kinetochore"/>
    <property type="evidence" value="ECO:0007669"/>
    <property type="project" value="TreeGrafter"/>
</dbReference>
<name>A0AA85J1B5_TRIRE</name>